<reference evidence="2" key="1">
    <citation type="journal article" date="2019" name="Int. J. Syst. Evol. Microbiol.">
        <title>The Global Catalogue of Microorganisms (GCM) 10K type strain sequencing project: providing services to taxonomists for standard genome sequencing and annotation.</title>
        <authorList>
            <consortium name="The Broad Institute Genomics Platform"/>
            <consortium name="The Broad Institute Genome Sequencing Center for Infectious Disease"/>
            <person name="Wu L."/>
            <person name="Ma J."/>
        </authorList>
    </citation>
    <scope>NUCLEOTIDE SEQUENCE [LARGE SCALE GENOMIC DNA]</scope>
    <source>
        <strain evidence="2">JCM 17085</strain>
    </source>
</reference>
<keyword evidence="2" id="KW-1185">Reference proteome</keyword>
<name>A0ABP7WAY0_9SPHI</name>
<organism evidence="1 2">
    <name type="scientific">Mucilaginibacter panaciglaebae</name>
    <dbReference type="NCBI Taxonomy" id="502331"/>
    <lineage>
        <taxon>Bacteria</taxon>
        <taxon>Pseudomonadati</taxon>
        <taxon>Bacteroidota</taxon>
        <taxon>Sphingobacteriia</taxon>
        <taxon>Sphingobacteriales</taxon>
        <taxon>Sphingobacteriaceae</taxon>
        <taxon>Mucilaginibacter</taxon>
    </lineage>
</organism>
<evidence type="ECO:0000313" key="2">
    <source>
        <dbReference type="Proteomes" id="UP001500841"/>
    </source>
</evidence>
<protein>
    <recommendedName>
        <fullName evidence="3">Glycosyltransferase subfamily 4-like N-terminal domain-containing protein</fullName>
    </recommendedName>
</protein>
<dbReference type="SUPFAM" id="SSF53756">
    <property type="entry name" value="UDP-Glycosyltransferase/glycogen phosphorylase"/>
    <property type="match status" value="1"/>
</dbReference>
<comment type="caution">
    <text evidence="1">The sequence shown here is derived from an EMBL/GenBank/DDBJ whole genome shotgun (WGS) entry which is preliminary data.</text>
</comment>
<dbReference type="RefSeq" id="WP_345100346.1">
    <property type="nucleotide sequence ID" value="NZ_BAABCV010000001.1"/>
</dbReference>
<dbReference type="Gene3D" id="3.40.50.2000">
    <property type="entry name" value="Glycogen Phosphorylase B"/>
    <property type="match status" value="1"/>
</dbReference>
<gene>
    <name evidence="1" type="ORF">GCM10022392_01500</name>
</gene>
<dbReference type="EMBL" id="BAABCV010000001">
    <property type="protein sequence ID" value="GAA4084465.1"/>
    <property type="molecule type" value="Genomic_DNA"/>
</dbReference>
<accession>A0ABP7WAY0</accession>
<evidence type="ECO:0008006" key="3">
    <source>
        <dbReference type="Google" id="ProtNLM"/>
    </source>
</evidence>
<evidence type="ECO:0000313" key="1">
    <source>
        <dbReference type="EMBL" id="GAA4084465.1"/>
    </source>
</evidence>
<proteinExistence type="predicted"/>
<dbReference type="Proteomes" id="UP001500841">
    <property type="component" value="Unassembled WGS sequence"/>
</dbReference>
<sequence>MKRVLIISPYFPPTNAADMQRVRMSLAYYKAYNWEAEVVTVDERYSDLSKDELLYQSLPGDIKIHRVKALNKAWTSKLGLGSLALRSLWFYKQAVNNLLKNASFDLIYFSTTQFPVCILGAYWKKKFGLPYVIDIQDPWHSDYYRDKPKHQQPRKYWLSYHLNKYLEPLAMRKVNGLISVSQKYIEDVKQRYPELKGIPAATITFGAFAPDLQIAQTNQSKFKQMLDSQFINLVYIGRGGLDMHRAISRLFTIFKSGLDKEPAIFKKLKLHFIGTSYAPAGSGNPTVAPLAQDMGLESYVSEVTDRIGYYHTLATLQQADGLFIPGSDDPKYTGSKLYPYLLTHKPLLAILNPESPAVTVLSEFGVGEVYDYEPSLKARQAIYLFLKNLAEKNLPPILINTEAEKRYAAAQMTRSQCELFDKSIYEKN</sequence>